<gene>
    <name evidence="1" type="ORF">NYPRO_LOCUS7885</name>
</gene>
<reference evidence="1" key="1">
    <citation type="submission" date="2020-12" db="EMBL/GenBank/DDBJ databases">
        <authorList>
            <consortium name="Molecular Ecology Group"/>
        </authorList>
    </citation>
    <scope>NUCLEOTIDE SEQUENCE</scope>
    <source>
        <strain evidence="1">TBG_1078</strain>
    </source>
</reference>
<evidence type="ECO:0000313" key="1">
    <source>
        <dbReference type="EMBL" id="CAD7675090.1"/>
    </source>
</evidence>
<sequence length="132" mass="15115">MDTGALKKLSKNEKLVKKLAKKYDAFLASESVIKQMPQILGPGPKKTDKFLSFLSHNENVVAKVDEGKSTIKFQMEKVLCLVVTVGYMKIIDELPYNVHLAVSFLLFLLKKNWQKVWALYIMSTMGEPQRMY</sequence>
<proteinExistence type="predicted"/>
<dbReference type="InterPro" id="IPR023674">
    <property type="entry name" value="Ribosomal_uL1-like"/>
</dbReference>
<dbReference type="InterPro" id="IPR028364">
    <property type="entry name" value="Ribosomal_uL1/biogenesis"/>
</dbReference>
<dbReference type="CDD" id="cd00403">
    <property type="entry name" value="Ribosomal_L1"/>
    <property type="match status" value="1"/>
</dbReference>
<evidence type="ECO:0000313" key="2">
    <source>
        <dbReference type="Proteomes" id="UP000645828"/>
    </source>
</evidence>
<dbReference type="EMBL" id="CAJHUB010000673">
    <property type="protein sequence ID" value="CAD7675090.1"/>
    <property type="molecule type" value="Genomic_DNA"/>
</dbReference>
<accession>A0A811YC07</accession>
<dbReference type="Gene3D" id="3.40.50.790">
    <property type="match status" value="1"/>
</dbReference>
<dbReference type="PANTHER" id="PTHR23105">
    <property type="entry name" value="RIBOSOMAL PROTEIN L7AE FAMILY MEMBER"/>
    <property type="match status" value="1"/>
</dbReference>
<dbReference type="InterPro" id="IPR016095">
    <property type="entry name" value="Ribosomal_uL1_3-a/b-sand"/>
</dbReference>
<name>A0A811YC07_NYCPR</name>
<protein>
    <submittedName>
        <fullName evidence="1">(raccoon dog) hypothetical protein</fullName>
    </submittedName>
</protein>
<dbReference type="Pfam" id="PF00687">
    <property type="entry name" value="Ribosomal_L1"/>
    <property type="match status" value="1"/>
</dbReference>
<dbReference type="GO" id="GO:0003723">
    <property type="term" value="F:RNA binding"/>
    <property type="evidence" value="ECO:0007669"/>
    <property type="project" value="InterPro"/>
</dbReference>
<dbReference type="Proteomes" id="UP000645828">
    <property type="component" value="Unassembled WGS sequence"/>
</dbReference>
<dbReference type="InterPro" id="IPR050257">
    <property type="entry name" value="eL8/uL1-like"/>
</dbReference>
<keyword evidence="2" id="KW-1185">Reference proteome</keyword>
<dbReference type="SUPFAM" id="SSF56808">
    <property type="entry name" value="Ribosomal protein L1"/>
    <property type="match status" value="1"/>
</dbReference>
<dbReference type="AlphaFoldDB" id="A0A811YC07"/>
<organism evidence="1 2">
    <name type="scientific">Nyctereutes procyonoides</name>
    <name type="common">Raccoon dog</name>
    <name type="synonym">Canis procyonoides</name>
    <dbReference type="NCBI Taxonomy" id="34880"/>
    <lineage>
        <taxon>Eukaryota</taxon>
        <taxon>Metazoa</taxon>
        <taxon>Chordata</taxon>
        <taxon>Craniata</taxon>
        <taxon>Vertebrata</taxon>
        <taxon>Euteleostomi</taxon>
        <taxon>Mammalia</taxon>
        <taxon>Eutheria</taxon>
        <taxon>Laurasiatheria</taxon>
        <taxon>Carnivora</taxon>
        <taxon>Caniformia</taxon>
        <taxon>Canidae</taxon>
        <taxon>Nyctereutes</taxon>
    </lineage>
</organism>
<comment type="caution">
    <text evidence="1">The sequence shown here is derived from an EMBL/GenBank/DDBJ whole genome shotgun (WGS) entry which is preliminary data.</text>
</comment>